<dbReference type="EMBL" id="DXET01000085">
    <property type="protein sequence ID" value="HIX81036.1"/>
    <property type="molecule type" value="Genomic_DNA"/>
</dbReference>
<feature type="transmembrane region" description="Helical" evidence="1">
    <location>
        <begin position="133"/>
        <end position="151"/>
    </location>
</feature>
<organism evidence="2 3">
    <name type="scientific">Candidatus Erysipelatoclostridium merdavium</name>
    <dbReference type="NCBI Taxonomy" id="2838566"/>
    <lineage>
        <taxon>Bacteria</taxon>
        <taxon>Bacillati</taxon>
        <taxon>Bacillota</taxon>
        <taxon>Erysipelotrichia</taxon>
        <taxon>Erysipelotrichales</taxon>
        <taxon>Erysipelotrichales incertae sedis</taxon>
    </lineage>
</organism>
<name>A0A9D1XKZ4_9FIRM</name>
<comment type="caution">
    <text evidence="2">The sequence shown here is derived from an EMBL/GenBank/DDBJ whole genome shotgun (WGS) entry which is preliminary data.</text>
</comment>
<accession>A0A9D1XKZ4</accession>
<protein>
    <submittedName>
        <fullName evidence="2">Uncharacterized protein</fullName>
    </submittedName>
</protein>
<dbReference type="AlphaFoldDB" id="A0A9D1XKZ4"/>
<keyword evidence="1" id="KW-0812">Transmembrane</keyword>
<evidence type="ECO:0000313" key="2">
    <source>
        <dbReference type="EMBL" id="HIX81036.1"/>
    </source>
</evidence>
<sequence length="159" mass="18812">MSRIKQSKEKYEQLFKTVQKLDPSDPELVSQLPRFIFGEVFYIGELINKQRKFVTSTILPLLHILLQLKEHVNAMLNVEVSPLENQCVFADGEGYKRGLMIQKELYGDEIKKFYQYLPEEIVSASAKFLTKRYFICWFTSMFTIFWLFMNFQCIKGLVE</sequence>
<keyword evidence="1" id="KW-1133">Transmembrane helix</keyword>
<gene>
    <name evidence="2" type="ORF">H9980_03565</name>
</gene>
<keyword evidence="1" id="KW-0472">Membrane</keyword>
<evidence type="ECO:0000313" key="3">
    <source>
        <dbReference type="Proteomes" id="UP000886724"/>
    </source>
</evidence>
<reference evidence="2" key="1">
    <citation type="journal article" date="2021" name="PeerJ">
        <title>Extensive microbial diversity within the chicken gut microbiome revealed by metagenomics and culture.</title>
        <authorList>
            <person name="Gilroy R."/>
            <person name="Ravi A."/>
            <person name="Getino M."/>
            <person name="Pursley I."/>
            <person name="Horton D.L."/>
            <person name="Alikhan N.F."/>
            <person name="Baker D."/>
            <person name="Gharbi K."/>
            <person name="Hall N."/>
            <person name="Watson M."/>
            <person name="Adriaenssens E.M."/>
            <person name="Foster-Nyarko E."/>
            <person name="Jarju S."/>
            <person name="Secka A."/>
            <person name="Antonio M."/>
            <person name="Oren A."/>
            <person name="Chaudhuri R.R."/>
            <person name="La Ragione R."/>
            <person name="Hildebrand F."/>
            <person name="Pallen M.J."/>
        </authorList>
    </citation>
    <scope>NUCLEOTIDE SEQUENCE</scope>
    <source>
        <strain evidence="2">ChiGjej1B1-14440</strain>
    </source>
</reference>
<reference evidence="2" key="2">
    <citation type="submission" date="2021-04" db="EMBL/GenBank/DDBJ databases">
        <authorList>
            <person name="Gilroy R."/>
        </authorList>
    </citation>
    <scope>NUCLEOTIDE SEQUENCE</scope>
    <source>
        <strain evidence="2">ChiGjej1B1-14440</strain>
    </source>
</reference>
<proteinExistence type="predicted"/>
<evidence type="ECO:0000256" key="1">
    <source>
        <dbReference type="SAM" id="Phobius"/>
    </source>
</evidence>
<dbReference type="Proteomes" id="UP000886724">
    <property type="component" value="Unassembled WGS sequence"/>
</dbReference>